<name>A0A7V9ZAK3_9BACL</name>
<dbReference type="Proteomes" id="UP000523087">
    <property type="component" value="Unassembled WGS sequence"/>
</dbReference>
<protein>
    <submittedName>
        <fullName evidence="1">Uncharacterized protein</fullName>
    </submittedName>
</protein>
<organism evidence="1 2">
    <name type="scientific">Thermaerobacillus caldiproteolyticus</name>
    <dbReference type="NCBI Taxonomy" id="247480"/>
    <lineage>
        <taxon>Bacteria</taxon>
        <taxon>Bacillati</taxon>
        <taxon>Bacillota</taxon>
        <taxon>Bacilli</taxon>
        <taxon>Bacillales</taxon>
        <taxon>Anoxybacillaceae</taxon>
        <taxon>Thermaerobacillus</taxon>
    </lineage>
</organism>
<proteinExistence type="predicted"/>
<gene>
    <name evidence="1" type="ORF">HNR31_003756</name>
</gene>
<comment type="caution">
    <text evidence="1">The sequence shown here is derived from an EMBL/GenBank/DDBJ whole genome shotgun (WGS) entry which is preliminary data.</text>
</comment>
<sequence length="47" mass="5568">MVERLQEQERKMEKANMTKQIVVIRSIIQGYLGIQVTELLNIHRETV</sequence>
<dbReference type="EMBL" id="JACDUT010000022">
    <property type="protein sequence ID" value="MBA2876916.1"/>
    <property type="molecule type" value="Genomic_DNA"/>
</dbReference>
<reference evidence="1 2" key="1">
    <citation type="submission" date="2020-07" db="EMBL/GenBank/DDBJ databases">
        <title>Genomic Encyclopedia of Type Strains, Phase IV (KMG-IV): sequencing the most valuable type-strain genomes for metagenomic binning, comparative biology and taxonomic classification.</title>
        <authorList>
            <person name="Goeker M."/>
        </authorList>
    </citation>
    <scope>NUCLEOTIDE SEQUENCE [LARGE SCALE GENOMIC DNA]</scope>
    <source>
        <strain evidence="1 2">DSM 15730</strain>
    </source>
</reference>
<keyword evidence="2" id="KW-1185">Reference proteome</keyword>
<evidence type="ECO:0000313" key="1">
    <source>
        <dbReference type="EMBL" id="MBA2876916.1"/>
    </source>
</evidence>
<accession>A0A7V9ZAK3</accession>
<dbReference type="RefSeq" id="WP_220129615.1">
    <property type="nucleotide sequence ID" value="NZ_JACDUT010000022.1"/>
</dbReference>
<dbReference type="AlphaFoldDB" id="A0A7V9ZAK3"/>
<evidence type="ECO:0000313" key="2">
    <source>
        <dbReference type="Proteomes" id="UP000523087"/>
    </source>
</evidence>